<feature type="compositionally biased region" description="Polar residues" evidence="3">
    <location>
        <begin position="159"/>
        <end position="173"/>
    </location>
</feature>
<dbReference type="STRING" id="196109.A0A136JEU3"/>
<feature type="compositionally biased region" description="Low complexity" evidence="3">
    <location>
        <begin position="227"/>
        <end position="236"/>
    </location>
</feature>
<gene>
    <name evidence="5" type="ORF">Micbo1qcDRAFT_192585</name>
</gene>
<dbReference type="InterPro" id="IPR052605">
    <property type="entry name" value="Fungal_trans_regulator"/>
</dbReference>
<evidence type="ECO:0000313" key="6">
    <source>
        <dbReference type="Proteomes" id="UP000070501"/>
    </source>
</evidence>
<feature type="domain" description="NDT80" evidence="4">
    <location>
        <begin position="211"/>
        <end position="473"/>
    </location>
</feature>
<dbReference type="PANTHER" id="PTHR35144:SF2">
    <property type="entry name" value="MEIOSIS-SPECIFIC TRANSCRIPTION FACTOR NDT80"/>
    <property type="match status" value="1"/>
</dbReference>
<evidence type="ECO:0000259" key="4">
    <source>
        <dbReference type="PROSITE" id="PS51517"/>
    </source>
</evidence>
<sequence length="642" mass="70214">MIAALNDLGELKKHTFFQAPPAETNSLLPCFAGLFSRRVLLEPACYVVSPGLLPQYRSQIFAKASDSCPQRHTGRQDFEPTAVSCVGLEYLELPSPIERYSHDHQPLSSLLVDSTSQSSSVFSGFPAPLLHTSAGYHSDVSTFYTPNTHIYSALEPRNRQSGSETSTASTSMNHVHRSTVLPNPPYSTRDIYSRAVPSYPGRVEHASRSAATTTPLRRHPLSPTPSPSMSFTSPSSRMDATPFSTGQATSVPPLLPLTMNGRLCYADAANTPLSLDIQGTIDKGFFYSEGDWTCYRRNYFACICAYNYSPMLQTAIQFTPSGSSQTYTVFGFAMSISAVVAESDAQQIDLVQHTPKRDKGPVSRPEKVRLEPKPAQQMALYGADPHARMFEGGYIANNRGNYPTDHTFERIQFKQATANNGKRRAAQQYYHLVIELYADVGNQSSDPFIKIAQRKSAKMIVRGRSPGHYQQDRRGSTGSGGGSASGMGGFGGHQLLGSEYGSGPSSLLPSTYGSGGYDPRPSGHFHSTRHTELSRDSAIIDDPKLVGEGKDYQYFPGPIYEGVTDPSQHRVEMFTHRNDHAEHLGSSRHAGHGDGLRVKHEYDGHPPTLYNPGAAYYSGNCQRFEGRASSSGYYPTISPQSG</sequence>
<feature type="DNA-binding region" description="NDT80" evidence="2">
    <location>
        <begin position="211"/>
        <end position="473"/>
    </location>
</feature>
<accession>A0A136JEU3</accession>
<dbReference type="AlphaFoldDB" id="A0A136JEU3"/>
<dbReference type="InterPro" id="IPR037141">
    <property type="entry name" value="NDT80_DNA-bd_dom_sf"/>
</dbReference>
<evidence type="ECO:0000256" key="1">
    <source>
        <dbReference type="ARBA" id="ARBA00023125"/>
    </source>
</evidence>
<name>A0A136JEU3_9PEZI</name>
<dbReference type="GO" id="GO:0003700">
    <property type="term" value="F:DNA-binding transcription factor activity"/>
    <property type="evidence" value="ECO:0007669"/>
    <property type="project" value="UniProtKB-UniRule"/>
</dbReference>
<organism evidence="5 6">
    <name type="scientific">Microdochium bolleyi</name>
    <dbReference type="NCBI Taxonomy" id="196109"/>
    <lineage>
        <taxon>Eukaryota</taxon>
        <taxon>Fungi</taxon>
        <taxon>Dikarya</taxon>
        <taxon>Ascomycota</taxon>
        <taxon>Pezizomycotina</taxon>
        <taxon>Sordariomycetes</taxon>
        <taxon>Xylariomycetidae</taxon>
        <taxon>Xylariales</taxon>
        <taxon>Microdochiaceae</taxon>
        <taxon>Microdochium</taxon>
    </lineage>
</organism>
<dbReference type="GO" id="GO:0000228">
    <property type="term" value="C:nuclear chromosome"/>
    <property type="evidence" value="ECO:0007669"/>
    <property type="project" value="TreeGrafter"/>
</dbReference>
<proteinExistence type="predicted"/>
<feature type="region of interest" description="Disordered" evidence="3">
    <location>
        <begin position="355"/>
        <end position="374"/>
    </location>
</feature>
<dbReference type="InterPro" id="IPR008967">
    <property type="entry name" value="p53-like_TF_DNA-bd_sf"/>
</dbReference>
<feature type="region of interest" description="Disordered" evidence="3">
    <location>
        <begin position="154"/>
        <end position="247"/>
    </location>
</feature>
<dbReference type="GO" id="GO:0003677">
    <property type="term" value="F:DNA binding"/>
    <property type="evidence" value="ECO:0007669"/>
    <property type="project" value="UniProtKB-KW"/>
</dbReference>
<evidence type="ECO:0000256" key="2">
    <source>
        <dbReference type="PROSITE-ProRule" id="PRU00850"/>
    </source>
</evidence>
<dbReference type="EMBL" id="KQ964246">
    <property type="protein sequence ID" value="KXJ95628.1"/>
    <property type="molecule type" value="Genomic_DNA"/>
</dbReference>
<dbReference type="SUPFAM" id="SSF49417">
    <property type="entry name" value="p53-like transcription factors"/>
    <property type="match status" value="1"/>
</dbReference>
<feature type="compositionally biased region" description="Basic and acidic residues" evidence="3">
    <location>
        <begin position="355"/>
        <end position="372"/>
    </location>
</feature>
<dbReference type="GO" id="GO:0045944">
    <property type="term" value="P:positive regulation of transcription by RNA polymerase II"/>
    <property type="evidence" value="ECO:0007669"/>
    <property type="project" value="TreeGrafter"/>
</dbReference>
<protein>
    <recommendedName>
        <fullName evidence="4">NDT80 domain-containing protein</fullName>
    </recommendedName>
</protein>
<dbReference type="Gene3D" id="2.60.40.1390">
    <property type="entry name" value="NDT80 DNA-binding domain"/>
    <property type="match status" value="1"/>
</dbReference>
<feature type="compositionally biased region" description="Polar residues" evidence="3">
    <location>
        <begin position="503"/>
        <end position="512"/>
    </location>
</feature>
<dbReference type="PROSITE" id="PS51517">
    <property type="entry name" value="NDT80"/>
    <property type="match status" value="1"/>
</dbReference>
<keyword evidence="6" id="KW-1185">Reference proteome</keyword>
<dbReference type="OrthoDB" id="2288358at2759"/>
<dbReference type="InterPro" id="IPR024061">
    <property type="entry name" value="NDT80_DNA-bd_dom"/>
</dbReference>
<dbReference type="Proteomes" id="UP000070501">
    <property type="component" value="Unassembled WGS sequence"/>
</dbReference>
<feature type="region of interest" description="Disordered" evidence="3">
    <location>
        <begin position="461"/>
        <end position="536"/>
    </location>
</feature>
<evidence type="ECO:0000313" key="5">
    <source>
        <dbReference type="EMBL" id="KXJ95628.1"/>
    </source>
</evidence>
<keyword evidence="1 2" id="KW-0238">DNA-binding</keyword>
<feature type="compositionally biased region" description="Gly residues" evidence="3">
    <location>
        <begin position="477"/>
        <end position="494"/>
    </location>
</feature>
<dbReference type="PANTHER" id="PTHR35144">
    <property type="entry name" value="MEIOSIS-SPECIFIC TRANSCRIPTION FACTOR NDT80"/>
    <property type="match status" value="1"/>
</dbReference>
<evidence type="ECO:0000256" key="3">
    <source>
        <dbReference type="SAM" id="MobiDB-lite"/>
    </source>
</evidence>
<dbReference type="InParanoid" id="A0A136JEU3"/>
<reference evidence="6" key="1">
    <citation type="submission" date="2016-02" db="EMBL/GenBank/DDBJ databases">
        <title>Draft genome sequence of Microdochium bolleyi, a fungal endophyte of beachgrass.</title>
        <authorList>
            <consortium name="DOE Joint Genome Institute"/>
            <person name="David A.S."/>
            <person name="May G."/>
            <person name="Haridas S."/>
            <person name="Lim J."/>
            <person name="Wang M."/>
            <person name="Labutti K."/>
            <person name="Lipzen A."/>
            <person name="Barry K."/>
            <person name="Grigoriev I.V."/>
        </authorList>
    </citation>
    <scope>NUCLEOTIDE SEQUENCE [LARGE SCALE GENOMIC DNA]</scope>
    <source>
        <strain evidence="6">J235TASD1</strain>
    </source>
</reference>
<dbReference type="GO" id="GO:0051321">
    <property type="term" value="P:meiotic cell cycle"/>
    <property type="evidence" value="ECO:0007669"/>
    <property type="project" value="TreeGrafter"/>
</dbReference>
<dbReference type="Pfam" id="PF05224">
    <property type="entry name" value="NDT80_PhoG"/>
    <property type="match status" value="1"/>
</dbReference>